<proteinExistence type="inferred from homology"/>
<evidence type="ECO:0000256" key="3">
    <source>
        <dbReference type="ARBA" id="ARBA00022840"/>
    </source>
</evidence>
<dbReference type="PANTHER" id="PTHR14187">
    <property type="entry name" value="ALPHA KINASE/ELONGATION FACTOR 2 KINASE"/>
    <property type="match status" value="1"/>
</dbReference>
<evidence type="ECO:0000256" key="2">
    <source>
        <dbReference type="ARBA" id="ARBA00022741"/>
    </source>
</evidence>
<dbReference type="InterPro" id="IPR043129">
    <property type="entry name" value="ATPase_NBD"/>
</dbReference>
<evidence type="ECO:0000313" key="4">
    <source>
        <dbReference type="EMBL" id="VDI57022.1"/>
    </source>
</evidence>
<sequence length="578" mass="65149">MATNDHLLVAALDFGTTYSGYAFSMRHEFKTDPMKIHANQAWNSGGRALLSLKTPTCLLLNDKKQFIAFGYDAENQYADIVMDEKQDEYFYFHRFKMNLHNNKNISSEMFLEDILGKPVSAVDVFSLSIKALVDHFMDSVKKQGTGVNIHEIQWVLTIPAIWTDAAKQFMRECAEKASIPSEKLLLALEPETASIFCQYLPTEKLHGADQTFAMSAEGTRYMVADLGGGTADITVHEKTKDGRLKELHRASGNDCGGTSVDGNFFQMLVKILGGPLMKKIKDEDPAAYLDLFREFEAVKRTIVAGKEGKVNITIPYASLDANCREILGEDLKAVIASSPYGTEISLRGDKMRIDARLVINLFKPTVDNIISLMFEILKDKKVQNVTQILLVGGFSECRLIQDAVIKKFWNKKIIIPEEAGLSVLKGAVLFGHRPDYVQSRVMRFTYGVETTKLFDPTKHDEKYRTEIEGKIRCDKIFLKFVSKNEAVEAGKRVLKDFVTLLKMQKSVLFEVYVSKTEDPMYTDDESCTQLCKIDLELPDPSEDVRTVDVEFVFGNTEISVSAKDRNSGKEIKTRLNFI</sequence>
<keyword evidence="2" id="KW-0547">Nucleotide-binding</keyword>
<dbReference type="Pfam" id="PF00012">
    <property type="entry name" value="HSP70"/>
    <property type="match status" value="1"/>
</dbReference>
<dbReference type="EMBL" id="UYJE01007682">
    <property type="protein sequence ID" value="VDI57022.1"/>
    <property type="molecule type" value="Genomic_DNA"/>
</dbReference>
<dbReference type="CDD" id="cd10229">
    <property type="entry name" value="ASKHA_NBD_HSP70_HSPA12"/>
    <property type="match status" value="1"/>
</dbReference>
<comment type="caution">
    <text evidence="4">The sequence shown here is derived from an EMBL/GenBank/DDBJ whole genome shotgun (WGS) entry which is preliminary data.</text>
</comment>
<keyword evidence="5" id="KW-1185">Reference proteome</keyword>
<organism evidence="4 5">
    <name type="scientific">Mytilus galloprovincialis</name>
    <name type="common">Mediterranean mussel</name>
    <dbReference type="NCBI Taxonomy" id="29158"/>
    <lineage>
        <taxon>Eukaryota</taxon>
        <taxon>Metazoa</taxon>
        <taxon>Spiralia</taxon>
        <taxon>Lophotrochozoa</taxon>
        <taxon>Mollusca</taxon>
        <taxon>Bivalvia</taxon>
        <taxon>Autobranchia</taxon>
        <taxon>Pteriomorphia</taxon>
        <taxon>Mytilida</taxon>
        <taxon>Mytiloidea</taxon>
        <taxon>Mytilidae</taxon>
        <taxon>Mytilinae</taxon>
        <taxon>Mytilus</taxon>
    </lineage>
</organism>
<keyword evidence="3" id="KW-0067">ATP-binding</keyword>
<dbReference type="InterPro" id="IPR013126">
    <property type="entry name" value="Hsp_70_fam"/>
</dbReference>
<dbReference type="OrthoDB" id="6127299at2759"/>
<dbReference type="PANTHER" id="PTHR14187:SF5">
    <property type="entry name" value="HEAT SHOCK 70 KDA PROTEIN 12A"/>
    <property type="match status" value="1"/>
</dbReference>
<comment type="similarity">
    <text evidence="1">Belongs to the heat shock protein 70 family.</text>
</comment>
<dbReference type="Gene3D" id="3.30.420.40">
    <property type="match status" value="2"/>
</dbReference>
<name>A0A8B6G0I7_MYTGA</name>
<dbReference type="SUPFAM" id="SSF53067">
    <property type="entry name" value="Actin-like ATPase domain"/>
    <property type="match status" value="2"/>
</dbReference>
<dbReference type="Gene3D" id="2.60.34.10">
    <property type="entry name" value="Substrate Binding Domain Of DNAk, Chain A, domain 1"/>
    <property type="match status" value="1"/>
</dbReference>
<reference evidence="4" key="1">
    <citation type="submission" date="2018-11" db="EMBL/GenBank/DDBJ databases">
        <authorList>
            <person name="Alioto T."/>
            <person name="Alioto T."/>
        </authorList>
    </citation>
    <scope>NUCLEOTIDE SEQUENCE</scope>
</reference>
<dbReference type="AlphaFoldDB" id="A0A8B6G0I7"/>
<accession>A0A8B6G0I7</accession>
<protein>
    <submittedName>
        <fullName evidence="4">Uncharacterized protein</fullName>
    </submittedName>
</protein>
<evidence type="ECO:0000313" key="5">
    <source>
        <dbReference type="Proteomes" id="UP000596742"/>
    </source>
</evidence>
<dbReference type="Proteomes" id="UP000596742">
    <property type="component" value="Unassembled WGS sequence"/>
</dbReference>
<dbReference type="GO" id="GO:0005524">
    <property type="term" value="F:ATP binding"/>
    <property type="evidence" value="ECO:0007669"/>
    <property type="project" value="UniProtKB-KW"/>
</dbReference>
<gene>
    <name evidence="4" type="ORF">MGAL_10B039701</name>
</gene>
<evidence type="ECO:0000256" key="1">
    <source>
        <dbReference type="ARBA" id="ARBA00007381"/>
    </source>
</evidence>
<dbReference type="GO" id="GO:0140662">
    <property type="term" value="F:ATP-dependent protein folding chaperone"/>
    <property type="evidence" value="ECO:0007669"/>
    <property type="project" value="InterPro"/>
</dbReference>
<dbReference type="InterPro" id="IPR029047">
    <property type="entry name" value="HSP70_peptide-bd_sf"/>
</dbReference>